<feature type="repeat" description="TPR" evidence="3">
    <location>
        <begin position="496"/>
        <end position="529"/>
    </location>
</feature>
<evidence type="ECO:0000256" key="1">
    <source>
        <dbReference type="ARBA" id="ARBA00022737"/>
    </source>
</evidence>
<keyword evidence="5" id="KW-0472">Membrane</keyword>
<feature type="region of interest" description="Disordered" evidence="4">
    <location>
        <begin position="1279"/>
        <end position="1369"/>
    </location>
</feature>
<organism evidence="7 8">
    <name type="scientific">Adineta ricciae</name>
    <name type="common">Rotifer</name>
    <dbReference type="NCBI Taxonomy" id="249248"/>
    <lineage>
        <taxon>Eukaryota</taxon>
        <taxon>Metazoa</taxon>
        <taxon>Spiralia</taxon>
        <taxon>Gnathifera</taxon>
        <taxon>Rotifera</taxon>
        <taxon>Eurotatoria</taxon>
        <taxon>Bdelloidea</taxon>
        <taxon>Adinetida</taxon>
        <taxon>Adinetidae</taxon>
        <taxon>Adineta</taxon>
    </lineage>
</organism>
<dbReference type="PROSITE" id="PS50005">
    <property type="entry name" value="TPR"/>
    <property type="match status" value="3"/>
</dbReference>
<dbReference type="SUPFAM" id="SSF48452">
    <property type="entry name" value="TPR-like"/>
    <property type="match status" value="4"/>
</dbReference>
<dbReference type="EMBL" id="CAJNOR010002530">
    <property type="protein sequence ID" value="CAF1307098.1"/>
    <property type="molecule type" value="Genomic_DNA"/>
</dbReference>
<dbReference type="InterPro" id="IPR051685">
    <property type="entry name" value="Ycf3/AcsC/BcsC/TPR_MFPF"/>
</dbReference>
<dbReference type="Gene3D" id="1.25.40.10">
    <property type="entry name" value="Tetratricopeptide repeat domain"/>
    <property type="match status" value="5"/>
</dbReference>
<evidence type="ECO:0000256" key="4">
    <source>
        <dbReference type="SAM" id="MobiDB-lite"/>
    </source>
</evidence>
<evidence type="ECO:0000313" key="8">
    <source>
        <dbReference type="Proteomes" id="UP000663828"/>
    </source>
</evidence>
<sequence>MSYRNPTTSKQSTTRSNSHFPAKRQYEGVSAPRDSSTVDTPITLIQANRRFKDGINKKEVIPPIPPSRTNLDNNYDDINGNTAYLDTADEDSLPLKLFDGKKQSLSELSEEFMSYLWFRRIKEIFLHMDSGRDGQDEDPFIEFDMNLARIDLMNACDRYIENERIIVTKKDGNMTKSNNNSQQSNPSLSIDECINALHNLVANPSSEELSAMLNKCIGSLRDLDKRTQDVIAKIEKQRQNNSKEELTPVKKGDDQPNFGNAIWWYSCDKASIYYQINSILRLENFELLVAYRYYLSDLCRMIEYMYEERKREQSDSQVFYRAGHVNEGQLEKMRKSQKGHLISLGGFISATTNMNIAKGYAKKQNISKSNKRVLFQITVKPQEPCTAFAYINGISFHPEEEEVLFSMGSAFTVDRIVDPEDGENYYTVQLTASDIDKTLANDIRTKVEECSPSGRAALLAHYLMELGEYRAARKYLTSLLNEARDGGILINDPNLATIYSCLGMIYARQALHGDALKAFKQALNTQARLEYSNNNALAEIHRNIGLAYVGLGRMNEAEQTLAKALRIKLREVNSDEQHLASIYGDIGYVQYKKNNFKNASDAFEKAEKIYKTSSNKIAHDELEQCLNKAEYLTNYGHLLSVKKSLTEAQTRYNEALKLYKSVLRNYDPKLMQTHINIMIAYAKNEKFNDATRWFEDTTVQTLINNQEMNVFELNSSVTQSSLAFLHEFIGACYMELEAYYKAIRLWARAVIFKRKARLEQLLLDTTSNISSTLNDEQKQFINKNYRAARDFPNTNSRDKDQSADEKKIQIPHEFCVGLLCIESYDDLSAIENLRKVAIGSDVSDSDTKLVACLLLAELYKQQSDFNLAIDNCDQALQLVKQSKNQKDRVLEIEVSLTRIECISKIRTNTNAIDELIKLDRSLRTDGSDTKYVTLKVIVYDTLARYYLSEQNYSEFDVVAERSVTYKIRNFSQYHPSLAINSKLLADRYCQQSRYHEALYFYERALEVQSLNLTVDHPQNRKIFYAMGNVYCKIDKLSNAKEKYDIAENMNSNNDEDDVLIEDKINAEESMDILMAQISMHQHLASSYTKKKDYAQAISETNKILELLKEELPSAAFDTDNENPLMKKKIDSPTLVKNLRLLAKCYLRSGDILGIAQDDEMGYEVASNIYKKLNNHDKKLGNHEIVLLLKKLSQYHEDTFNREKALTCLKDIINFEKPSSTILYRLGSLSIACDGYDEAVKTFKDLLNDPVINAKPEQKQIVEENLKEAQSKLENLKLTSNQLLSDDSSDDDDDTSSNSSNDLPRHDTNISTPTKQHNEIESEKTNDDESDTMSNHKEMLIEDATAVPNSDKEEMKSDPEKNVENTDKSSDDRAKALAYFELEDLHKSLKYHQRYIKSQNKSVSMSEVFQTQLSKIQQDMFTFEQRSLLCFLPKLLHSLVTKIREESLENSDVLLIADSHFQCGILNDKLSSHLQSSLSYISAFQLYFSKSTGEINELTNLMREILNTFIDGKLVPKMIIDFAQKIAVASDDIILMRLKLAAMYRDNETDDVTDEDDDGDISVESRMIALKWYRDCLTVANDVLTKATCYYNVLCLYRDYIHEDDAGRNDVKNLVKLLPELSILDRHLLLNLAHRFVREYDDNKGVCDKYLNAQLQKLLKKSFDEMLEVSDELSVGDKLVECEDLDSAEEYWNSVVEQLTYDKSVRVLSLIHDPHSTFDQILNAIKHPESDISLLFNKLAETYEKIADCYVLQATHSESKDTNGFQQAEDMFKKAIHLMKRLHVSSVLVLNLPFGLYRSYASVTVDVSKSQYRVAIENLIYSLIVLLVHFTHSTSFYIYTLTGTLYRATFNRLKRRYF</sequence>
<feature type="domain" description="ADP ribosyltransferase" evidence="6">
    <location>
        <begin position="305"/>
        <end position="428"/>
    </location>
</feature>
<keyword evidence="1" id="KW-0677">Repeat</keyword>
<dbReference type="InterPro" id="IPR011990">
    <property type="entry name" value="TPR-like_helical_dom_sf"/>
</dbReference>
<gene>
    <name evidence="7" type="ORF">XAT740_LOCUS29179</name>
</gene>
<dbReference type="Gene3D" id="3.90.176.10">
    <property type="entry name" value="Toxin ADP-ribosyltransferase, Chain A, domain 1"/>
    <property type="match status" value="1"/>
</dbReference>
<feature type="transmembrane region" description="Helical" evidence="5">
    <location>
        <begin position="1818"/>
        <end position="1845"/>
    </location>
</feature>
<proteinExistence type="predicted"/>
<accession>A0A815E650</accession>
<dbReference type="PROSITE" id="PS51996">
    <property type="entry name" value="TR_MART"/>
    <property type="match status" value="1"/>
</dbReference>
<keyword evidence="8" id="KW-1185">Reference proteome</keyword>
<feature type="compositionally biased region" description="Basic and acidic residues" evidence="4">
    <location>
        <begin position="1349"/>
        <end position="1369"/>
    </location>
</feature>
<dbReference type="Pfam" id="PF13181">
    <property type="entry name" value="TPR_8"/>
    <property type="match status" value="1"/>
</dbReference>
<evidence type="ECO:0000256" key="3">
    <source>
        <dbReference type="PROSITE-ProRule" id="PRU00339"/>
    </source>
</evidence>
<name>A0A815E650_ADIRI</name>
<dbReference type="InterPro" id="IPR003540">
    <property type="entry name" value="ADP-ribosyltransferase"/>
</dbReference>
<dbReference type="Pfam" id="PF03496">
    <property type="entry name" value="ADPrib_exo_Tox"/>
    <property type="match status" value="1"/>
</dbReference>
<keyword evidence="5" id="KW-0812">Transmembrane</keyword>
<protein>
    <recommendedName>
        <fullName evidence="6">ADP ribosyltransferase domain-containing protein</fullName>
    </recommendedName>
</protein>
<evidence type="ECO:0000256" key="5">
    <source>
        <dbReference type="SAM" id="Phobius"/>
    </source>
</evidence>
<comment type="caution">
    <text evidence="7">The sequence shown here is derived from an EMBL/GenBank/DDBJ whole genome shotgun (WGS) entry which is preliminary data.</text>
</comment>
<dbReference type="SMART" id="SM00028">
    <property type="entry name" value="TPR"/>
    <property type="match status" value="10"/>
</dbReference>
<dbReference type="SUPFAM" id="SSF56399">
    <property type="entry name" value="ADP-ribosylation"/>
    <property type="match status" value="1"/>
</dbReference>
<dbReference type="Pfam" id="PF13424">
    <property type="entry name" value="TPR_12"/>
    <property type="match status" value="1"/>
</dbReference>
<keyword evidence="5" id="KW-1133">Transmembrane helix</keyword>
<feature type="repeat" description="TPR" evidence="3">
    <location>
        <begin position="538"/>
        <end position="571"/>
    </location>
</feature>
<dbReference type="PANTHER" id="PTHR44943">
    <property type="entry name" value="CELLULOSE SYNTHASE OPERON PROTEIN C"/>
    <property type="match status" value="1"/>
</dbReference>
<evidence type="ECO:0000256" key="2">
    <source>
        <dbReference type="ARBA" id="ARBA00022803"/>
    </source>
</evidence>
<feature type="region of interest" description="Disordered" evidence="4">
    <location>
        <begin position="1"/>
        <end position="41"/>
    </location>
</feature>
<feature type="compositionally biased region" description="Basic and acidic residues" evidence="4">
    <location>
        <begin position="1315"/>
        <end position="1326"/>
    </location>
</feature>
<evidence type="ECO:0000259" key="6">
    <source>
        <dbReference type="Pfam" id="PF03496"/>
    </source>
</evidence>
<evidence type="ECO:0000313" key="7">
    <source>
        <dbReference type="EMBL" id="CAF1307098.1"/>
    </source>
</evidence>
<feature type="compositionally biased region" description="Polar residues" evidence="4">
    <location>
        <begin position="1"/>
        <end position="19"/>
    </location>
</feature>
<dbReference type="PANTHER" id="PTHR44943:SF8">
    <property type="entry name" value="TPR REPEAT-CONTAINING PROTEIN MJ0263"/>
    <property type="match status" value="1"/>
</dbReference>
<feature type="non-terminal residue" evidence="7">
    <location>
        <position position="1"/>
    </location>
</feature>
<dbReference type="Proteomes" id="UP000663828">
    <property type="component" value="Unassembled WGS sequence"/>
</dbReference>
<dbReference type="GO" id="GO:0005576">
    <property type="term" value="C:extracellular region"/>
    <property type="evidence" value="ECO:0007669"/>
    <property type="project" value="InterPro"/>
</dbReference>
<dbReference type="InterPro" id="IPR019734">
    <property type="entry name" value="TPR_rpt"/>
</dbReference>
<keyword evidence="2 3" id="KW-0802">TPR repeat</keyword>
<feature type="repeat" description="TPR" evidence="3">
    <location>
        <begin position="580"/>
        <end position="613"/>
    </location>
</feature>
<reference evidence="7" key="1">
    <citation type="submission" date="2021-02" db="EMBL/GenBank/DDBJ databases">
        <authorList>
            <person name="Nowell W R."/>
        </authorList>
    </citation>
    <scope>NUCLEOTIDE SEQUENCE</scope>
</reference>